<dbReference type="EMBL" id="LIAE01010678">
    <property type="protein sequence ID" value="PAV56816.1"/>
    <property type="molecule type" value="Genomic_DNA"/>
</dbReference>
<dbReference type="GO" id="GO:0008168">
    <property type="term" value="F:methyltransferase activity"/>
    <property type="evidence" value="ECO:0007669"/>
    <property type="project" value="UniProtKB-KW"/>
</dbReference>
<reference evidence="15 16" key="1">
    <citation type="journal article" date="2017" name="Curr. Biol.">
        <title>Genome architecture and evolution of a unichromosomal asexual nematode.</title>
        <authorList>
            <person name="Fradin H."/>
            <person name="Zegar C."/>
            <person name="Gutwein M."/>
            <person name="Lucas J."/>
            <person name="Kovtun M."/>
            <person name="Corcoran D."/>
            <person name="Baugh L.R."/>
            <person name="Kiontke K."/>
            <person name="Gunsalus K."/>
            <person name="Fitch D.H."/>
            <person name="Piano F."/>
        </authorList>
    </citation>
    <scope>NUCLEOTIDE SEQUENCE [LARGE SCALE GENOMIC DNA]</scope>
    <source>
        <strain evidence="15">PF1309</strain>
    </source>
</reference>
<dbReference type="InterPro" id="IPR007823">
    <property type="entry name" value="RRP8"/>
</dbReference>
<evidence type="ECO:0000256" key="7">
    <source>
        <dbReference type="ARBA" id="ARBA00022679"/>
    </source>
</evidence>
<dbReference type="SUPFAM" id="SSF53335">
    <property type="entry name" value="S-adenosyl-L-methionine-dependent methyltransferases"/>
    <property type="match status" value="1"/>
</dbReference>
<evidence type="ECO:0000256" key="11">
    <source>
        <dbReference type="ARBA" id="ARBA00023163"/>
    </source>
</evidence>
<evidence type="ECO:0000256" key="12">
    <source>
        <dbReference type="ARBA" id="ARBA00023242"/>
    </source>
</evidence>
<keyword evidence="8 13" id="KW-0949">S-adenosyl-L-methionine</keyword>
<evidence type="ECO:0000256" key="4">
    <source>
        <dbReference type="ARBA" id="ARBA00022491"/>
    </source>
</evidence>
<evidence type="ECO:0000256" key="14">
    <source>
        <dbReference type="SAM" id="MobiDB-lite"/>
    </source>
</evidence>
<dbReference type="Gene3D" id="1.10.10.2150">
    <property type="entry name" value="Ribosomal RNA-processing protein 8, N-terminal domain"/>
    <property type="match status" value="1"/>
</dbReference>
<keyword evidence="12 13" id="KW-0539">Nucleus</keyword>
<dbReference type="PANTHER" id="PTHR12787">
    <property type="entry name" value="RIBOSOMAL RNA-PROCESSING PROTEIN 8"/>
    <property type="match status" value="1"/>
</dbReference>
<evidence type="ECO:0000256" key="8">
    <source>
        <dbReference type="ARBA" id="ARBA00022691"/>
    </source>
</evidence>
<protein>
    <recommendedName>
        <fullName evidence="3 13">Ribosomal RNA-processing protein 8</fullName>
        <ecNumber evidence="13">2.1.1.-</ecNumber>
    </recommendedName>
</protein>
<dbReference type="FunFam" id="3.40.50.150:FF:000068">
    <property type="entry name" value="Ribosomal RNA-processing protein 8"/>
    <property type="match status" value="1"/>
</dbReference>
<keyword evidence="16" id="KW-1185">Reference proteome</keyword>
<keyword evidence="5 13" id="KW-0698">rRNA processing</keyword>
<dbReference type="InterPro" id="IPR042036">
    <property type="entry name" value="RRP8_N"/>
</dbReference>
<organism evidence="15 16">
    <name type="scientific">Diploscapter pachys</name>
    <dbReference type="NCBI Taxonomy" id="2018661"/>
    <lineage>
        <taxon>Eukaryota</taxon>
        <taxon>Metazoa</taxon>
        <taxon>Ecdysozoa</taxon>
        <taxon>Nematoda</taxon>
        <taxon>Chromadorea</taxon>
        <taxon>Rhabditida</taxon>
        <taxon>Rhabditina</taxon>
        <taxon>Rhabditomorpha</taxon>
        <taxon>Rhabditoidea</taxon>
        <taxon>Rhabditidae</taxon>
        <taxon>Diploscapter</taxon>
    </lineage>
</organism>
<dbReference type="GO" id="GO:0046015">
    <property type="term" value="P:regulation of transcription by glucose"/>
    <property type="evidence" value="ECO:0007669"/>
    <property type="project" value="TreeGrafter"/>
</dbReference>
<dbReference type="GO" id="GO:0000183">
    <property type="term" value="P:rDNA heterochromatin formation"/>
    <property type="evidence" value="ECO:0007669"/>
    <property type="project" value="TreeGrafter"/>
</dbReference>
<comment type="function">
    <text evidence="13">Probable methyltransferase required to silence rDNA.</text>
</comment>
<dbReference type="InterPro" id="IPR029063">
    <property type="entry name" value="SAM-dependent_MTases_sf"/>
</dbReference>
<evidence type="ECO:0000256" key="2">
    <source>
        <dbReference type="ARBA" id="ARBA00006301"/>
    </source>
</evidence>
<dbReference type="GO" id="GO:0005677">
    <property type="term" value="C:chromatin silencing complex"/>
    <property type="evidence" value="ECO:0007669"/>
    <property type="project" value="TreeGrafter"/>
</dbReference>
<dbReference type="GO" id="GO:0006364">
    <property type="term" value="P:rRNA processing"/>
    <property type="evidence" value="ECO:0007669"/>
    <property type="project" value="UniProtKB-UniRule"/>
</dbReference>
<evidence type="ECO:0000256" key="9">
    <source>
        <dbReference type="ARBA" id="ARBA00022853"/>
    </source>
</evidence>
<evidence type="ECO:0000256" key="13">
    <source>
        <dbReference type="RuleBase" id="RU365074"/>
    </source>
</evidence>
<feature type="compositionally biased region" description="Basic residues" evidence="14">
    <location>
        <begin position="23"/>
        <end position="42"/>
    </location>
</feature>
<comment type="caution">
    <text evidence="15">The sequence shown here is derived from an EMBL/GenBank/DDBJ whole genome shotgun (WGS) entry which is preliminary data.</text>
</comment>
<keyword evidence="7 13" id="KW-0808">Transferase</keyword>
<dbReference type="PANTHER" id="PTHR12787:SF0">
    <property type="entry name" value="RIBOSOMAL RNA-PROCESSING PROTEIN 8"/>
    <property type="match status" value="1"/>
</dbReference>
<dbReference type="CDD" id="cd02440">
    <property type="entry name" value="AdoMet_MTases"/>
    <property type="match status" value="1"/>
</dbReference>
<name>A0A2A2J4W5_9BILA</name>
<dbReference type="Gene3D" id="3.40.50.150">
    <property type="entry name" value="Vaccinia Virus protein VP39"/>
    <property type="match status" value="1"/>
</dbReference>
<dbReference type="STRING" id="2018661.A0A2A2J4W5"/>
<evidence type="ECO:0000256" key="6">
    <source>
        <dbReference type="ARBA" id="ARBA00022603"/>
    </source>
</evidence>
<dbReference type="GO" id="GO:0033553">
    <property type="term" value="C:rDNA heterochromatin"/>
    <property type="evidence" value="ECO:0007669"/>
    <property type="project" value="TreeGrafter"/>
</dbReference>
<proteinExistence type="inferred from homology"/>
<accession>A0A2A2J4W5</accession>
<evidence type="ECO:0000256" key="1">
    <source>
        <dbReference type="ARBA" id="ARBA00004604"/>
    </source>
</evidence>
<dbReference type="Proteomes" id="UP000218231">
    <property type="component" value="Unassembled WGS sequence"/>
</dbReference>
<dbReference type="GO" id="GO:0005730">
    <property type="term" value="C:nucleolus"/>
    <property type="evidence" value="ECO:0007669"/>
    <property type="project" value="UniProtKB-SubCell"/>
</dbReference>
<dbReference type="GO" id="GO:0042149">
    <property type="term" value="P:cellular response to glucose starvation"/>
    <property type="evidence" value="ECO:0007669"/>
    <property type="project" value="TreeGrafter"/>
</dbReference>
<dbReference type="GO" id="GO:0032259">
    <property type="term" value="P:methylation"/>
    <property type="evidence" value="ECO:0007669"/>
    <property type="project" value="UniProtKB-KW"/>
</dbReference>
<evidence type="ECO:0000256" key="10">
    <source>
        <dbReference type="ARBA" id="ARBA00023015"/>
    </source>
</evidence>
<keyword evidence="4" id="KW-0678">Repressor</keyword>
<comment type="similarity">
    <text evidence="2 13">Belongs to the methyltransferase superfamily. RRP8 family.</text>
</comment>
<dbReference type="Pfam" id="PF05148">
    <property type="entry name" value="Methyltransf_8"/>
    <property type="match status" value="1"/>
</dbReference>
<dbReference type="AlphaFoldDB" id="A0A2A2J4W5"/>
<keyword evidence="9" id="KW-0156">Chromatin regulator</keyword>
<keyword evidence="6 13" id="KW-0489">Methyltransferase</keyword>
<sequence>MKPQKVAEASKAIQKSDGGIVKEKKKKRSWRNKVRKLAKKKRLAEERATAAANGQKLPGQKNGDKAKRKKKKKNKQNEETQNEDEPESGQGKVVKEEEPQKPKMKAVVSMEEAQQRMKAGRFRYLNEMMYTVSGADAMEYFQKDPDAFQCYHNGFAEQAAKWPNHPLHQIIKWLAKQSGKVVLDLGCGEAKIAKAAGHLHQISSFDLVSQNERVTACDMAHLPVESDSADIAIFCLSLMGTNLHEYIREAHRTLKMGGVLKIAEVSSRFTNIKLFVDAVQKMGFKNTEKKTVDDYFVMLQFSKSTAKCENKKPFGLNLKPCLYKKR</sequence>
<dbReference type="FunFam" id="1.10.10.2150:FF:000001">
    <property type="entry name" value="Ribosomal RNA-processing protein 8"/>
    <property type="match status" value="1"/>
</dbReference>
<evidence type="ECO:0000256" key="5">
    <source>
        <dbReference type="ARBA" id="ARBA00022552"/>
    </source>
</evidence>
<evidence type="ECO:0000256" key="3">
    <source>
        <dbReference type="ARBA" id="ARBA00020203"/>
    </source>
</evidence>
<keyword evidence="10" id="KW-0805">Transcription regulation</keyword>
<dbReference type="OrthoDB" id="10258825at2759"/>
<evidence type="ECO:0000313" key="16">
    <source>
        <dbReference type="Proteomes" id="UP000218231"/>
    </source>
</evidence>
<keyword evidence="11" id="KW-0804">Transcription</keyword>
<comment type="subcellular location">
    <subcellularLocation>
        <location evidence="1 13">Nucleus</location>
        <location evidence="1 13">Nucleolus</location>
    </subcellularLocation>
</comment>
<feature type="region of interest" description="Disordered" evidence="14">
    <location>
        <begin position="1"/>
        <end position="107"/>
    </location>
</feature>
<dbReference type="EC" id="2.1.1.-" evidence="13"/>
<gene>
    <name evidence="15" type="ORF">WR25_09635</name>
</gene>
<evidence type="ECO:0000313" key="15">
    <source>
        <dbReference type="EMBL" id="PAV56816.1"/>
    </source>
</evidence>